<dbReference type="InterPro" id="IPR000086">
    <property type="entry name" value="NUDIX_hydrolase_dom"/>
</dbReference>
<dbReference type="RefSeq" id="WP_078807195.1">
    <property type="nucleotide sequence ID" value="NZ_FUXI01000012.1"/>
</dbReference>
<dbReference type="AlphaFoldDB" id="A0A1T4MZ29"/>
<evidence type="ECO:0000259" key="3">
    <source>
        <dbReference type="PROSITE" id="PS51462"/>
    </source>
</evidence>
<dbReference type="SUPFAM" id="SSF55811">
    <property type="entry name" value="Nudix"/>
    <property type="match status" value="1"/>
</dbReference>
<keyword evidence="5" id="KW-1185">Reference proteome</keyword>
<dbReference type="Gene3D" id="3.90.79.10">
    <property type="entry name" value="Nucleoside Triphosphate Pyrophosphohydrolase"/>
    <property type="match status" value="1"/>
</dbReference>
<protein>
    <submittedName>
        <fullName evidence="4">ADP-ribose pyrophosphatase YjhB, NUDIX family</fullName>
    </submittedName>
</protein>
<feature type="domain" description="Nudix hydrolase" evidence="3">
    <location>
        <begin position="31"/>
        <end position="163"/>
    </location>
</feature>
<dbReference type="PANTHER" id="PTHR43736:SF4">
    <property type="entry name" value="SLR1690 PROTEIN"/>
    <property type="match status" value="1"/>
</dbReference>
<dbReference type="Proteomes" id="UP000190328">
    <property type="component" value="Unassembled WGS sequence"/>
</dbReference>
<dbReference type="InterPro" id="IPR020476">
    <property type="entry name" value="Nudix_hydrolase"/>
</dbReference>
<reference evidence="4 5" key="1">
    <citation type="submission" date="2017-02" db="EMBL/GenBank/DDBJ databases">
        <authorList>
            <person name="Peterson S.W."/>
        </authorList>
    </citation>
    <scope>NUCLEOTIDE SEQUENCE [LARGE SCALE GENOMIC DNA]</scope>
    <source>
        <strain evidence="4 5">ATCC BAA-1030</strain>
    </source>
</reference>
<dbReference type="PRINTS" id="PR00502">
    <property type="entry name" value="NUDIXFAMILY"/>
</dbReference>
<keyword evidence="1 2" id="KW-0378">Hydrolase</keyword>
<dbReference type="OrthoDB" id="9786141at2"/>
<dbReference type="PANTHER" id="PTHR43736">
    <property type="entry name" value="ADP-RIBOSE PYROPHOSPHATASE"/>
    <property type="match status" value="1"/>
</dbReference>
<dbReference type="InterPro" id="IPR015797">
    <property type="entry name" value="NUDIX_hydrolase-like_dom_sf"/>
</dbReference>
<dbReference type="Gene3D" id="1.10.287.1030">
    <property type="entry name" value="Nudix-associated domain"/>
    <property type="match status" value="1"/>
</dbReference>
<gene>
    <name evidence="4" type="ORF">SAMN02745116_01260</name>
</gene>
<organism evidence="4 5">
    <name type="scientific">Pilibacter termitis</name>
    <dbReference type="NCBI Taxonomy" id="263852"/>
    <lineage>
        <taxon>Bacteria</taxon>
        <taxon>Bacillati</taxon>
        <taxon>Bacillota</taxon>
        <taxon>Bacilli</taxon>
        <taxon>Lactobacillales</taxon>
        <taxon>Enterococcaceae</taxon>
        <taxon>Pilibacter</taxon>
    </lineage>
</organism>
<evidence type="ECO:0000256" key="1">
    <source>
        <dbReference type="ARBA" id="ARBA00022801"/>
    </source>
</evidence>
<accession>A0A1T4MZ29</accession>
<name>A0A1T4MZ29_9ENTE</name>
<dbReference type="STRING" id="263852.SAMN02745116_01260"/>
<dbReference type="GO" id="GO:0016787">
    <property type="term" value="F:hydrolase activity"/>
    <property type="evidence" value="ECO:0007669"/>
    <property type="project" value="UniProtKB-KW"/>
</dbReference>
<dbReference type="InterPro" id="IPR020084">
    <property type="entry name" value="NUDIX_hydrolase_CS"/>
</dbReference>
<comment type="similarity">
    <text evidence="2">Belongs to the Nudix hydrolase family.</text>
</comment>
<sequence>MEKNKDYYEKIASQEEFLEWYHTQDEPKYEKPSVTVDIVIFTPEKSKILLIQRAANPFRDFWALPGGFVNKLEPSEMAVLRETKEETGVEVTQENIAQFYTFTTPNRDPRGWVISIAYFAVLPDIPTPIADDDAKAAKWFSIKEENGELLIGENMRLSLHDGENKGTNKMAFDHANVITMAWKKMRENQQF</sequence>
<evidence type="ECO:0000313" key="5">
    <source>
        <dbReference type="Proteomes" id="UP000190328"/>
    </source>
</evidence>
<evidence type="ECO:0000256" key="2">
    <source>
        <dbReference type="RuleBase" id="RU003476"/>
    </source>
</evidence>
<dbReference type="Pfam" id="PF00293">
    <property type="entry name" value="NUDIX"/>
    <property type="match status" value="1"/>
</dbReference>
<dbReference type="EMBL" id="FUXI01000012">
    <property type="protein sequence ID" value="SJZ72161.1"/>
    <property type="molecule type" value="Genomic_DNA"/>
</dbReference>
<dbReference type="PROSITE" id="PS00893">
    <property type="entry name" value="NUDIX_BOX"/>
    <property type="match status" value="1"/>
</dbReference>
<proteinExistence type="inferred from homology"/>
<dbReference type="PROSITE" id="PS51462">
    <property type="entry name" value="NUDIX"/>
    <property type="match status" value="1"/>
</dbReference>
<evidence type="ECO:0000313" key="4">
    <source>
        <dbReference type="EMBL" id="SJZ72161.1"/>
    </source>
</evidence>
<dbReference type="CDD" id="cd18873">
    <property type="entry name" value="NUDIX_NadM_like"/>
    <property type="match status" value="1"/>
</dbReference>